<dbReference type="OrthoDB" id="9801102at2"/>
<dbReference type="NCBIfam" id="TIGR02116">
    <property type="entry name" value="toxin_Txe_YoeB"/>
    <property type="match status" value="1"/>
</dbReference>
<sequence length="80" mass="9378">MDKALADLIYWKKSGNIQAQKKITQLIQAIQENPFTGIGQPEELKYNWAGLWSRRINLEHRIIYEVLDDSIIVHSLRGHY</sequence>
<protein>
    <recommendedName>
        <fullName evidence="6">Putative mRNA interferase YoeB</fullName>
    </recommendedName>
</protein>
<organism evidence="7 8">
    <name type="scientific">Mucilaginibacter psychrotolerans</name>
    <dbReference type="NCBI Taxonomy" id="1524096"/>
    <lineage>
        <taxon>Bacteria</taxon>
        <taxon>Pseudomonadati</taxon>
        <taxon>Bacteroidota</taxon>
        <taxon>Sphingobacteriia</taxon>
        <taxon>Sphingobacteriales</taxon>
        <taxon>Sphingobacteriaceae</taxon>
        <taxon>Mucilaginibacter</taxon>
    </lineage>
</organism>
<keyword evidence="3" id="KW-0540">Nuclease</keyword>
<dbReference type="RefSeq" id="WP_133226883.1">
    <property type="nucleotide sequence ID" value="NZ_SOZE01000002.1"/>
</dbReference>
<dbReference type="InterPro" id="IPR009614">
    <property type="entry name" value="YoeB_toxin"/>
</dbReference>
<gene>
    <name evidence="7" type="ORF">E2R66_02625</name>
</gene>
<dbReference type="Gene3D" id="3.30.2310.20">
    <property type="entry name" value="RelE-like"/>
    <property type="match status" value="1"/>
</dbReference>
<dbReference type="PANTHER" id="PTHR38039">
    <property type="entry name" value="TOXIN YOEB"/>
    <property type="match status" value="1"/>
</dbReference>
<dbReference type="EMBL" id="SOZE01000002">
    <property type="protein sequence ID" value="TFF40409.1"/>
    <property type="molecule type" value="Genomic_DNA"/>
</dbReference>
<dbReference type="AlphaFoldDB" id="A0A4Y8SMY7"/>
<accession>A0A4Y8SMY7</accession>
<name>A0A4Y8SMY7_9SPHI</name>
<evidence type="ECO:0000256" key="3">
    <source>
        <dbReference type="ARBA" id="ARBA00022722"/>
    </source>
</evidence>
<comment type="similarity">
    <text evidence="1">Belongs to the YoeB family.</text>
</comment>
<dbReference type="Proteomes" id="UP000297540">
    <property type="component" value="Unassembled WGS sequence"/>
</dbReference>
<evidence type="ECO:0000313" key="7">
    <source>
        <dbReference type="EMBL" id="TFF40409.1"/>
    </source>
</evidence>
<dbReference type="GO" id="GO:0004519">
    <property type="term" value="F:endonuclease activity"/>
    <property type="evidence" value="ECO:0007669"/>
    <property type="project" value="UniProtKB-KW"/>
</dbReference>
<dbReference type="GO" id="GO:0045892">
    <property type="term" value="P:negative regulation of DNA-templated transcription"/>
    <property type="evidence" value="ECO:0007669"/>
    <property type="project" value="TreeGrafter"/>
</dbReference>
<evidence type="ECO:0000256" key="4">
    <source>
        <dbReference type="ARBA" id="ARBA00022759"/>
    </source>
</evidence>
<dbReference type="SUPFAM" id="SSF143011">
    <property type="entry name" value="RelE-like"/>
    <property type="match status" value="1"/>
</dbReference>
<keyword evidence="8" id="KW-1185">Reference proteome</keyword>
<proteinExistence type="inferred from homology"/>
<evidence type="ECO:0000256" key="2">
    <source>
        <dbReference type="ARBA" id="ARBA00022649"/>
    </source>
</evidence>
<dbReference type="GO" id="GO:0006401">
    <property type="term" value="P:RNA catabolic process"/>
    <property type="evidence" value="ECO:0007669"/>
    <property type="project" value="InterPro"/>
</dbReference>
<evidence type="ECO:0000313" key="8">
    <source>
        <dbReference type="Proteomes" id="UP000297540"/>
    </source>
</evidence>
<dbReference type="GO" id="GO:0016787">
    <property type="term" value="F:hydrolase activity"/>
    <property type="evidence" value="ECO:0007669"/>
    <property type="project" value="UniProtKB-KW"/>
</dbReference>
<dbReference type="PANTHER" id="PTHR38039:SF1">
    <property type="entry name" value="TOXIN YOEB"/>
    <property type="match status" value="1"/>
</dbReference>
<keyword evidence="2" id="KW-1277">Toxin-antitoxin system</keyword>
<reference evidence="7 8" key="1">
    <citation type="journal article" date="2017" name="Int. J. Syst. Evol. Microbiol.">
        <title>Mucilaginibacterpsychrotolerans sp. nov., isolated from peatlands.</title>
        <authorList>
            <person name="Deng Y."/>
            <person name="Shen L."/>
            <person name="Xu B."/>
            <person name="Liu Y."/>
            <person name="Gu Z."/>
            <person name="Liu H."/>
            <person name="Zhou Y."/>
        </authorList>
    </citation>
    <scope>NUCLEOTIDE SEQUENCE [LARGE SCALE GENOMIC DNA]</scope>
    <source>
        <strain evidence="7 8">NH7-4</strain>
    </source>
</reference>
<evidence type="ECO:0000256" key="6">
    <source>
        <dbReference type="ARBA" id="ARBA00030388"/>
    </source>
</evidence>
<keyword evidence="4" id="KW-0255">Endonuclease</keyword>
<dbReference type="InterPro" id="IPR035093">
    <property type="entry name" value="RelE/ParE_toxin_dom_sf"/>
</dbReference>
<dbReference type="Pfam" id="PF06769">
    <property type="entry name" value="YoeB_toxin"/>
    <property type="match status" value="1"/>
</dbReference>
<evidence type="ECO:0000256" key="1">
    <source>
        <dbReference type="ARBA" id="ARBA00008172"/>
    </source>
</evidence>
<evidence type="ECO:0000256" key="5">
    <source>
        <dbReference type="ARBA" id="ARBA00022801"/>
    </source>
</evidence>
<keyword evidence="5" id="KW-0378">Hydrolase</keyword>
<comment type="caution">
    <text evidence="7">The sequence shown here is derived from an EMBL/GenBank/DDBJ whole genome shotgun (WGS) entry which is preliminary data.</text>
</comment>